<organism evidence="1 2">
    <name type="scientific">Pluteus cervinus</name>
    <dbReference type="NCBI Taxonomy" id="181527"/>
    <lineage>
        <taxon>Eukaryota</taxon>
        <taxon>Fungi</taxon>
        <taxon>Dikarya</taxon>
        <taxon>Basidiomycota</taxon>
        <taxon>Agaricomycotina</taxon>
        <taxon>Agaricomycetes</taxon>
        <taxon>Agaricomycetidae</taxon>
        <taxon>Agaricales</taxon>
        <taxon>Pluteineae</taxon>
        <taxon>Pluteaceae</taxon>
        <taxon>Pluteus</taxon>
    </lineage>
</organism>
<sequence length="227" mass="25918">MGQYWMLINLDKRIASGRSAMFTKLGEIWMNGTKADFVERLIVPPDQPSSDDSSSSMLGEWAGDRLMLVGDYADDYPPGVLNDREEIRVAAYRSGGLYKFAQNRFADSQHFYYQDELEKFFPGGNSWVLRNLSKRLFVLLDEVDEDECGTLEHVMLCYISWSSDPSSALTQDITRGEWVGDRFDIVIVERLSEGDLNDTPWKDVTDEVTTRAKRVAESEGRRRAIGF</sequence>
<protein>
    <submittedName>
        <fullName evidence="1">Uncharacterized protein</fullName>
    </submittedName>
</protein>
<accession>A0ACD3AEF6</accession>
<proteinExistence type="predicted"/>
<gene>
    <name evidence="1" type="ORF">BDN72DRAFT_847324</name>
</gene>
<evidence type="ECO:0000313" key="1">
    <source>
        <dbReference type="EMBL" id="TFK63694.1"/>
    </source>
</evidence>
<dbReference type="EMBL" id="ML208509">
    <property type="protein sequence ID" value="TFK63694.1"/>
    <property type="molecule type" value="Genomic_DNA"/>
</dbReference>
<dbReference type="Proteomes" id="UP000308600">
    <property type="component" value="Unassembled WGS sequence"/>
</dbReference>
<evidence type="ECO:0000313" key="2">
    <source>
        <dbReference type="Proteomes" id="UP000308600"/>
    </source>
</evidence>
<name>A0ACD3AEF6_9AGAR</name>
<reference evidence="1 2" key="1">
    <citation type="journal article" date="2019" name="Nat. Ecol. Evol.">
        <title>Megaphylogeny resolves global patterns of mushroom evolution.</title>
        <authorList>
            <person name="Varga T."/>
            <person name="Krizsan K."/>
            <person name="Foldi C."/>
            <person name="Dima B."/>
            <person name="Sanchez-Garcia M."/>
            <person name="Sanchez-Ramirez S."/>
            <person name="Szollosi G.J."/>
            <person name="Szarkandi J.G."/>
            <person name="Papp V."/>
            <person name="Albert L."/>
            <person name="Andreopoulos W."/>
            <person name="Angelini C."/>
            <person name="Antonin V."/>
            <person name="Barry K.W."/>
            <person name="Bougher N.L."/>
            <person name="Buchanan P."/>
            <person name="Buyck B."/>
            <person name="Bense V."/>
            <person name="Catcheside P."/>
            <person name="Chovatia M."/>
            <person name="Cooper J."/>
            <person name="Damon W."/>
            <person name="Desjardin D."/>
            <person name="Finy P."/>
            <person name="Geml J."/>
            <person name="Haridas S."/>
            <person name="Hughes K."/>
            <person name="Justo A."/>
            <person name="Karasinski D."/>
            <person name="Kautmanova I."/>
            <person name="Kiss B."/>
            <person name="Kocsube S."/>
            <person name="Kotiranta H."/>
            <person name="LaButti K.M."/>
            <person name="Lechner B.E."/>
            <person name="Liimatainen K."/>
            <person name="Lipzen A."/>
            <person name="Lukacs Z."/>
            <person name="Mihaltcheva S."/>
            <person name="Morgado L.N."/>
            <person name="Niskanen T."/>
            <person name="Noordeloos M.E."/>
            <person name="Ohm R.A."/>
            <person name="Ortiz-Santana B."/>
            <person name="Ovrebo C."/>
            <person name="Racz N."/>
            <person name="Riley R."/>
            <person name="Savchenko A."/>
            <person name="Shiryaev A."/>
            <person name="Soop K."/>
            <person name="Spirin V."/>
            <person name="Szebenyi C."/>
            <person name="Tomsovsky M."/>
            <person name="Tulloss R.E."/>
            <person name="Uehling J."/>
            <person name="Grigoriev I.V."/>
            <person name="Vagvolgyi C."/>
            <person name="Papp T."/>
            <person name="Martin F.M."/>
            <person name="Miettinen O."/>
            <person name="Hibbett D.S."/>
            <person name="Nagy L.G."/>
        </authorList>
    </citation>
    <scope>NUCLEOTIDE SEQUENCE [LARGE SCALE GENOMIC DNA]</scope>
    <source>
        <strain evidence="1 2">NL-1719</strain>
    </source>
</reference>
<keyword evidence="2" id="KW-1185">Reference proteome</keyword>